<name>X6N3M0_RETFI</name>
<dbReference type="Proteomes" id="UP000023152">
    <property type="component" value="Unassembled WGS sequence"/>
</dbReference>
<dbReference type="Gene3D" id="1.10.1540.10">
    <property type="entry name" value="BEACH domain"/>
    <property type="match status" value="1"/>
</dbReference>
<evidence type="ECO:0000259" key="1">
    <source>
        <dbReference type="PROSITE" id="PS50197"/>
    </source>
</evidence>
<dbReference type="InterPro" id="IPR050865">
    <property type="entry name" value="BEACH_Domain"/>
</dbReference>
<dbReference type="InterPro" id="IPR000409">
    <property type="entry name" value="BEACH_dom"/>
</dbReference>
<evidence type="ECO:0008006" key="5">
    <source>
        <dbReference type="Google" id="ProtNLM"/>
    </source>
</evidence>
<reference evidence="3 4" key="1">
    <citation type="journal article" date="2013" name="Curr. Biol.">
        <title>The Genome of the Foraminiferan Reticulomyxa filosa.</title>
        <authorList>
            <person name="Glockner G."/>
            <person name="Hulsmann N."/>
            <person name="Schleicher M."/>
            <person name="Noegel A.A."/>
            <person name="Eichinger L."/>
            <person name="Gallinger C."/>
            <person name="Pawlowski J."/>
            <person name="Sierra R."/>
            <person name="Euteneuer U."/>
            <person name="Pillet L."/>
            <person name="Moustafa A."/>
            <person name="Platzer M."/>
            <person name="Groth M."/>
            <person name="Szafranski K."/>
            <person name="Schliwa M."/>
        </authorList>
    </citation>
    <scope>NUCLEOTIDE SEQUENCE [LARGE SCALE GENOMIC DNA]</scope>
</reference>
<sequence length="262" mass="31068">MSAYQEWSLKALTQMYDRRYRLRKCALEFYFKDDTSWLFHFFEESTRNRVFDAILQCKPPHLLRSAGIRNPHQVIENTKLHWKWCRREISNFDYLMRLNILAGRTFNDLTQYPVLPWVLKEYNASQISLNDDKIYRDLTKPIGALNPERLQKFVERYEGMVEGTDGNDAKNPNNFMYGTHYSTIGIVLYYLIRMEPFTTCNKFMQGGKFDHPDRLFHSVAECFDGCLNSTGDVKELIPEFYYLPEFLLNRSKLDLGKRQSGD</sequence>
<dbReference type="OrthoDB" id="26681at2759"/>
<dbReference type="PROSITE" id="PS51783">
    <property type="entry name" value="PH_BEACH"/>
    <property type="match status" value="1"/>
</dbReference>
<accession>X6N3M0</accession>
<dbReference type="InterPro" id="IPR011993">
    <property type="entry name" value="PH-like_dom_sf"/>
</dbReference>
<dbReference type="Pfam" id="PF02138">
    <property type="entry name" value="Beach"/>
    <property type="match status" value="1"/>
</dbReference>
<feature type="domain" description="BEACH" evidence="1">
    <location>
        <begin position="69"/>
        <end position="262"/>
    </location>
</feature>
<dbReference type="PROSITE" id="PS50197">
    <property type="entry name" value="BEACH"/>
    <property type="match status" value="1"/>
</dbReference>
<proteinExistence type="predicted"/>
<comment type="caution">
    <text evidence="3">The sequence shown here is derived from an EMBL/GenBank/DDBJ whole genome shotgun (WGS) entry which is preliminary data.</text>
</comment>
<protein>
    <recommendedName>
        <fullName evidence="5">BEACH domain-containing protein</fullName>
    </recommendedName>
</protein>
<dbReference type="AlphaFoldDB" id="X6N3M0"/>
<keyword evidence="4" id="KW-1185">Reference proteome</keyword>
<gene>
    <name evidence="3" type="ORF">RFI_16719</name>
</gene>
<dbReference type="InterPro" id="IPR036372">
    <property type="entry name" value="BEACH_dom_sf"/>
</dbReference>
<dbReference type="SUPFAM" id="SSF50729">
    <property type="entry name" value="PH domain-like"/>
    <property type="match status" value="1"/>
</dbReference>
<feature type="domain" description="BEACH-type PH" evidence="2">
    <location>
        <begin position="1"/>
        <end position="55"/>
    </location>
</feature>
<dbReference type="SMART" id="SM01026">
    <property type="entry name" value="Beach"/>
    <property type="match status" value="1"/>
</dbReference>
<dbReference type="PANTHER" id="PTHR13743">
    <property type="entry name" value="BEIGE/BEACH-RELATED"/>
    <property type="match status" value="1"/>
</dbReference>
<dbReference type="InterPro" id="IPR023362">
    <property type="entry name" value="PH-BEACH_dom"/>
</dbReference>
<dbReference type="EMBL" id="ASPP01012544">
    <property type="protein sequence ID" value="ETO20498.1"/>
    <property type="molecule type" value="Genomic_DNA"/>
</dbReference>
<organism evidence="3 4">
    <name type="scientific">Reticulomyxa filosa</name>
    <dbReference type="NCBI Taxonomy" id="46433"/>
    <lineage>
        <taxon>Eukaryota</taxon>
        <taxon>Sar</taxon>
        <taxon>Rhizaria</taxon>
        <taxon>Retaria</taxon>
        <taxon>Foraminifera</taxon>
        <taxon>Monothalamids</taxon>
        <taxon>Reticulomyxidae</taxon>
        <taxon>Reticulomyxa</taxon>
    </lineage>
</organism>
<feature type="non-terminal residue" evidence="3">
    <location>
        <position position="262"/>
    </location>
</feature>
<evidence type="ECO:0000313" key="3">
    <source>
        <dbReference type="EMBL" id="ETO20498.1"/>
    </source>
</evidence>
<evidence type="ECO:0000259" key="2">
    <source>
        <dbReference type="PROSITE" id="PS51783"/>
    </source>
</evidence>
<dbReference type="CDD" id="cd06071">
    <property type="entry name" value="Beach"/>
    <property type="match status" value="1"/>
</dbReference>
<dbReference type="SUPFAM" id="SSF81837">
    <property type="entry name" value="BEACH domain"/>
    <property type="match status" value="1"/>
</dbReference>
<dbReference type="Pfam" id="PF14844">
    <property type="entry name" value="PH_BEACH"/>
    <property type="match status" value="1"/>
</dbReference>
<evidence type="ECO:0000313" key="4">
    <source>
        <dbReference type="Proteomes" id="UP000023152"/>
    </source>
</evidence>
<dbReference type="Gene3D" id="2.30.29.30">
    <property type="entry name" value="Pleckstrin-homology domain (PH domain)/Phosphotyrosine-binding domain (PTB)"/>
    <property type="match status" value="1"/>
</dbReference>